<dbReference type="EMBL" id="VBOR01000061">
    <property type="protein sequence ID" value="TMQ49096.1"/>
    <property type="molecule type" value="Genomic_DNA"/>
</dbReference>
<dbReference type="InterPro" id="IPR018247">
    <property type="entry name" value="EF_Hand_1_Ca_BS"/>
</dbReference>
<keyword evidence="2" id="KW-0472">Membrane</keyword>
<dbReference type="PROSITE" id="PS00018">
    <property type="entry name" value="EF_HAND_1"/>
    <property type="match status" value="1"/>
</dbReference>
<dbReference type="Proteomes" id="UP000316292">
    <property type="component" value="Unassembled WGS sequence"/>
</dbReference>
<feature type="region of interest" description="Disordered" evidence="1">
    <location>
        <begin position="227"/>
        <end position="254"/>
    </location>
</feature>
<keyword evidence="2" id="KW-0812">Transmembrane</keyword>
<organism evidence="3 4">
    <name type="scientific">Eiseniibacteriota bacterium</name>
    <dbReference type="NCBI Taxonomy" id="2212470"/>
    <lineage>
        <taxon>Bacteria</taxon>
        <taxon>Candidatus Eiseniibacteriota</taxon>
    </lineage>
</organism>
<keyword evidence="2" id="KW-1133">Transmembrane helix</keyword>
<accession>A0A538SCK9</accession>
<feature type="compositionally biased region" description="Basic and acidic residues" evidence="1">
    <location>
        <begin position="238"/>
        <end position="254"/>
    </location>
</feature>
<protein>
    <submittedName>
        <fullName evidence="3">Uncharacterized protein</fullName>
    </submittedName>
</protein>
<evidence type="ECO:0000256" key="2">
    <source>
        <dbReference type="SAM" id="Phobius"/>
    </source>
</evidence>
<dbReference type="AlphaFoldDB" id="A0A538SCK9"/>
<comment type="caution">
    <text evidence="3">The sequence shown here is derived from an EMBL/GenBank/DDBJ whole genome shotgun (WGS) entry which is preliminary data.</text>
</comment>
<feature type="transmembrane region" description="Helical" evidence="2">
    <location>
        <begin position="12"/>
        <end position="34"/>
    </location>
</feature>
<proteinExistence type="predicted"/>
<evidence type="ECO:0000313" key="4">
    <source>
        <dbReference type="Proteomes" id="UP000316292"/>
    </source>
</evidence>
<name>A0A538SCK9_UNCEI</name>
<reference evidence="3 4" key="1">
    <citation type="journal article" date="2019" name="Nat. Microbiol.">
        <title>Mediterranean grassland soil C-N compound turnover is dependent on rainfall and depth, and is mediated by genomically divergent microorganisms.</title>
        <authorList>
            <person name="Diamond S."/>
            <person name="Andeer P.F."/>
            <person name="Li Z."/>
            <person name="Crits-Christoph A."/>
            <person name="Burstein D."/>
            <person name="Anantharaman K."/>
            <person name="Lane K.R."/>
            <person name="Thomas B.C."/>
            <person name="Pan C."/>
            <person name="Northen T.R."/>
            <person name="Banfield J.F."/>
        </authorList>
    </citation>
    <scope>NUCLEOTIDE SEQUENCE [LARGE SCALE GENOMIC DNA]</scope>
    <source>
        <strain evidence="3">WS_1</strain>
    </source>
</reference>
<evidence type="ECO:0000313" key="3">
    <source>
        <dbReference type="EMBL" id="TMQ49096.1"/>
    </source>
</evidence>
<sequence>MKGKERRTGSFAYLEILGALLVCGVVSGSIYSMFVRTERSRQAGIELAEATQNARSGIDLLSRELRAAGYGVESARALPILAASQFRVTFTLDRNGDHEIGPGEIVTYFLDADRGDPWLRAGRDPRDYVLRRKVSTAEDPLATPLPGTGEIVAYGITQRTGPRAAAPDVPLFSYRGAGGEALERKPGALEDRAGIFYGRTVSGEDLGDSTGTKSRIESVDVTVVTETRQKNPSSAAYDRVRVEARIQPRSEAPR</sequence>
<gene>
    <name evidence="3" type="ORF">E6K71_05665</name>
</gene>
<evidence type="ECO:0000256" key="1">
    <source>
        <dbReference type="SAM" id="MobiDB-lite"/>
    </source>
</evidence>